<evidence type="ECO:0000313" key="2">
    <source>
        <dbReference type="EMBL" id="KAK5941859.1"/>
    </source>
</evidence>
<comment type="caution">
    <text evidence="2">The sequence shown here is derived from an EMBL/GenBank/DDBJ whole genome shotgun (WGS) entry which is preliminary data.</text>
</comment>
<dbReference type="RefSeq" id="XP_064729949.1">
    <property type="nucleotide sequence ID" value="XM_064874227.1"/>
</dbReference>
<evidence type="ECO:0000313" key="3">
    <source>
        <dbReference type="Proteomes" id="UP001334248"/>
    </source>
</evidence>
<keyword evidence="3" id="KW-1185">Reference proteome</keyword>
<name>A0ABR0RP41_9EURO</name>
<dbReference type="EMBL" id="JAVHJV010000006">
    <property type="protein sequence ID" value="KAK5941859.1"/>
    <property type="molecule type" value="Genomic_DNA"/>
</dbReference>
<gene>
    <name evidence="2" type="ORF">PMZ80_005810</name>
</gene>
<evidence type="ECO:0000256" key="1">
    <source>
        <dbReference type="SAM" id="MobiDB-lite"/>
    </source>
</evidence>
<dbReference type="GeneID" id="89999259"/>
<protein>
    <submittedName>
        <fullName evidence="2">Uncharacterized protein</fullName>
    </submittedName>
</protein>
<dbReference type="Proteomes" id="UP001334248">
    <property type="component" value="Unassembled WGS sequence"/>
</dbReference>
<accession>A0ABR0RP41</accession>
<reference evidence="2 3" key="1">
    <citation type="journal article" date="2023" name="Res Sq">
        <title>Genomic and morphological characterization of Knufia obscura isolated from the Mars 2020 spacecraft assembly facility.</title>
        <authorList>
            <person name="Chander A.M."/>
            <person name="Teixeira M.M."/>
            <person name="Singh N.K."/>
            <person name="Williams M.P."/>
            <person name="Parker C.W."/>
            <person name="Leo P."/>
            <person name="Stajich J.E."/>
            <person name="Torok T."/>
            <person name="Tighe S."/>
            <person name="Mason C.E."/>
            <person name="Venkateswaran K."/>
        </authorList>
    </citation>
    <scope>NUCLEOTIDE SEQUENCE [LARGE SCALE GENOMIC DNA]</scope>
    <source>
        <strain evidence="2 3">CCFEE 5817</strain>
    </source>
</reference>
<proteinExistence type="predicted"/>
<sequence length="221" mass="25084">MSNIRNLPNVVPFKNVPLSLPLQVNYFPSVALFHTDAAELNSNNSVKRLLCRNALQEAQRQSDRLRWKVVTHTSLKILPLATQRNRLRRRWSSAIVAALRKHHLDAYGRLLKNTGMGQMQAAQELGGTFEVMVHHAHGFDLEPTVLQNHADLVVDALMKSGLGTRRINSNELGRLNRSVSKPVAGPITPRSRENNRAKQKPFNPSMYRPSWYTDKRTHEEG</sequence>
<organism evidence="2 3">
    <name type="scientific">Knufia obscura</name>
    <dbReference type="NCBI Taxonomy" id="1635080"/>
    <lineage>
        <taxon>Eukaryota</taxon>
        <taxon>Fungi</taxon>
        <taxon>Dikarya</taxon>
        <taxon>Ascomycota</taxon>
        <taxon>Pezizomycotina</taxon>
        <taxon>Eurotiomycetes</taxon>
        <taxon>Chaetothyriomycetidae</taxon>
        <taxon>Chaetothyriales</taxon>
        <taxon>Trichomeriaceae</taxon>
        <taxon>Knufia</taxon>
    </lineage>
</organism>
<feature type="region of interest" description="Disordered" evidence="1">
    <location>
        <begin position="179"/>
        <end position="221"/>
    </location>
</feature>